<comment type="caution">
    <text evidence="3">The sequence shown here is derived from an EMBL/GenBank/DDBJ whole genome shotgun (WGS) entry which is preliminary data.</text>
</comment>
<dbReference type="RefSeq" id="WP_045162975.1">
    <property type="nucleotide sequence ID" value="NZ_JYHV01000029.1"/>
</dbReference>
<protein>
    <recommendedName>
        <fullName evidence="5">ATP-binding protein</fullName>
    </recommendedName>
</protein>
<feature type="coiled-coil region" evidence="1">
    <location>
        <begin position="475"/>
        <end position="544"/>
    </location>
</feature>
<dbReference type="Pfam" id="PF12128">
    <property type="entry name" value="DUF3584"/>
    <property type="match status" value="1"/>
</dbReference>
<keyword evidence="1" id="KW-0175">Coiled coil</keyword>
<evidence type="ECO:0000313" key="3">
    <source>
        <dbReference type="EMBL" id="KJH80350.1"/>
    </source>
</evidence>
<name>A0A0D9AH33_STUST</name>
<feature type="coiled-coil region" evidence="1">
    <location>
        <begin position="617"/>
        <end position="644"/>
    </location>
</feature>
<dbReference type="EMBL" id="JYHV01000029">
    <property type="protein sequence ID" value="KJH80350.1"/>
    <property type="molecule type" value="Genomic_DNA"/>
</dbReference>
<sequence>MRQLTKIVLVDSLCDGLIAELRMDGNTSLNGTNAIGKTSFLKLIPIFFGASPGSVVRAGGNRVSFADWYLPRRSSYVIFEYQVGASDFRCAILHRSSTGYAYRFVRAAWNQELILRNAESGDVVPGAGIQDHLRRCSIECTPELSSLHYKKIIQNNTNAGLEDVHDSMVVKLIRSLRPTFSLAQPHTNLHAIDHVIFAMLESKGDFNSMRGTMAGILSQENELRSEGLTALTKRTLDDLIEGYKSYLKVEELRPKFELLAEQGYRYAAATRQLGIQKHRASSLIHELNGQYKLLDDQMVQVNDDLSAHEQAYSAARQKHSMVSAEVEGQLLQANEDVERLERQQAEHSRRGASELCDLVNKAPMLQAQVSERAQHLENLTSKVKSIDGIYSDRIAQLERDATQATTQQNKRKDAANELYHQRTGELRHRQGNDKQELTKKQALERDALAERVNDAKERAGKQQGIYASLRSLSVLPAAQADLNLAQARVDEQREACAAASEVMDKARIFLEARSHDREVAAKRYQAQQDQKNQMETRKRELVSLSKAHPDSLLTFLRMQQPEWTTHIAKLVPADILMRTDLAPVMVQAASDLYGVRLELDGIDPPLVADEERILAAIMEAEKAIQDIALEMEALSAEARELDSRHRSAVFSHGEAARKLTEAKSELEARVSAFGGLRDRAVADCRAHLETLKVAVDEALGAVQRLVQSEVELKAAHGRDVFALNTSADNELADLKDLHQQEIAQIEAIIKEIEGALQVNREVVERDRLRAYEKEGLNTAEIERLQREIGELSRQIRKANDVEGYVREYQAWLSYEWPKLGEWQARLQRLEIERESLVREWSEADAQLKARQGDINKLRSRLIGEMSENSDAKQSMESAIKLLARLSAIDDGQSIPGLKVSDVQDEIQKQLRRRTDLQRVGSDTCREIRRIFVGEGARQGTHSVFIDEIWREATSLAGDDIDEAWLFAADLFMDYLGRGHSASKGRLIMEAQGIASELADGRARLSTLDAAIKKLGTNATQKAKQVLSGFPQIQNFEFLVTSRVQKLGFWHDLTDFDKQAKVWSMMESGTLPTEDLINAIARIAKHIAEGVFAANLEECFDVAVSVNDQGHQKVARTDKELADISSNGLTTVIVTMIYISLFELLRGDADVQIIAPMDEALKFDAPVYIAIVKYLNSRKVHMMAAFPGGAPELLRQFPNRYMFQKAKGYGSKGETILVKSFSASVDKELAALEAALEADMEIV</sequence>
<dbReference type="PATRIC" id="fig|316.101.peg.3710"/>
<evidence type="ECO:0008006" key="5">
    <source>
        <dbReference type="Google" id="ProtNLM"/>
    </source>
</evidence>
<feature type="coiled-coil region" evidence="1">
    <location>
        <begin position="781"/>
        <end position="846"/>
    </location>
</feature>
<feature type="coiled-coil region" evidence="1">
    <location>
        <begin position="323"/>
        <end position="350"/>
    </location>
</feature>
<accession>A0A0D9AH33</accession>
<evidence type="ECO:0000313" key="4">
    <source>
        <dbReference type="Proteomes" id="UP000032487"/>
    </source>
</evidence>
<dbReference type="OrthoDB" id="9810371at2"/>
<proteinExistence type="predicted"/>
<gene>
    <name evidence="3" type="ORF">UF78_14780</name>
</gene>
<feature type="region of interest" description="Disordered" evidence="2">
    <location>
        <begin position="422"/>
        <end position="445"/>
    </location>
</feature>
<dbReference type="AlphaFoldDB" id="A0A0D9AH33"/>
<reference evidence="3 4" key="1">
    <citation type="submission" date="2015-02" db="EMBL/GenBank/DDBJ databases">
        <title>Draft genome sequence of Pseudomonas stutzeri NT0128 isolated from wheat (Triticum turgidum) rhizosphere.</title>
        <authorList>
            <person name="Tovi N."/>
            <person name="Frenk S."/>
            <person name="Hadar Y."/>
            <person name="Minz D."/>
        </authorList>
    </citation>
    <scope>NUCLEOTIDE SEQUENCE [LARGE SCALE GENOMIC DNA]</scope>
    <source>
        <strain evidence="3 4">NT0128</strain>
    </source>
</reference>
<dbReference type="InterPro" id="IPR021979">
    <property type="entry name" value="DUF3584"/>
</dbReference>
<organism evidence="3 4">
    <name type="scientific">Stutzerimonas stutzeri</name>
    <name type="common">Pseudomonas stutzeri</name>
    <dbReference type="NCBI Taxonomy" id="316"/>
    <lineage>
        <taxon>Bacteria</taxon>
        <taxon>Pseudomonadati</taxon>
        <taxon>Pseudomonadota</taxon>
        <taxon>Gammaproteobacteria</taxon>
        <taxon>Pseudomonadales</taxon>
        <taxon>Pseudomonadaceae</taxon>
        <taxon>Stutzerimonas</taxon>
    </lineage>
</organism>
<evidence type="ECO:0000256" key="2">
    <source>
        <dbReference type="SAM" id="MobiDB-lite"/>
    </source>
</evidence>
<evidence type="ECO:0000256" key="1">
    <source>
        <dbReference type="SAM" id="Coils"/>
    </source>
</evidence>
<dbReference type="Proteomes" id="UP000032487">
    <property type="component" value="Unassembled WGS sequence"/>
</dbReference>